<keyword evidence="3" id="KW-1185">Reference proteome</keyword>
<evidence type="ECO:0000313" key="3">
    <source>
        <dbReference type="Proteomes" id="UP000250235"/>
    </source>
</evidence>
<feature type="region of interest" description="Disordered" evidence="1">
    <location>
        <begin position="119"/>
        <end position="201"/>
    </location>
</feature>
<protein>
    <submittedName>
        <fullName evidence="2">Binding protein</fullName>
    </submittedName>
</protein>
<feature type="compositionally biased region" description="Basic residues" evidence="1">
    <location>
        <begin position="119"/>
        <end position="128"/>
    </location>
</feature>
<evidence type="ECO:0000313" key="2">
    <source>
        <dbReference type="EMBL" id="KZV15801.1"/>
    </source>
</evidence>
<dbReference type="EMBL" id="KV019621">
    <property type="protein sequence ID" value="KZV15801.1"/>
    <property type="molecule type" value="Genomic_DNA"/>
</dbReference>
<organism evidence="2 3">
    <name type="scientific">Dorcoceras hygrometricum</name>
    <dbReference type="NCBI Taxonomy" id="472368"/>
    <lineage>
        <taxon>Eukaryota</taxon>
        <taxon>Viridiplantae</taxon>
        <taxon>Streptophyta</taxon>
        <taxon>Embryophyta</taxon>
        <taxon>Tracheophyta</taxon>
        <taxon>Spermatophyta</taxon>
        <taxon>Magnoliopsida</taxon>
        <taxon>eudicotyledons</taxon>
        <taxon>Gunneridae</taxon>
        <taxon>Pentapetalae</taxon>
        <taxon>asterids</taxon>
        <taxon>lamiids</taxon>
        <taxon>Lamiales</taxon>
        <taxon>Gesneriaceae</taxon>
        <taxon>Didymocarpoideae</taxon>
        <taxon>Trichosporeae</taxon>
        <taxon>Loxocarpinae</taxon>
        <taxon>Dorcoceras</taxon>
    </lineage>
</organism>
<sequence>MRIQLIYISTYINKYWDDRSRELCGPWLPASHGPGSNPRGNAICNAILLQSFRFYRSSVFNILIVIVHRLWMSSQTLEEFSRHDIVGASLERRPAGGLHLEFFVRRKGARLRDKRGAIARHQHRRRSASGRYPSATWHSIARPEASNRRPVAAQRRAERRCNGRPCRTSSAQYRAASTTHSNAAAAQSSRNECSRRATMPN</sequence>
<reference evidence="2 3" key="1">
    <citation type="journal article" date="2015" name="Proc. Natl. Acad. Sci. U.S.A.">
        <title>The resurrection genome of Boea hygrometrica: A blueprint for survival of dehydration.</title>
        <authorList>
            <person name="Xiao L."/>
            <person name="Yang G."/>
            <person name="Zhang L."/>
            <person name="Yang X."/>
            <person name="Zhao S."/>
            <person name="Ji Z."/>
            <person name="Zhou Q."/>
            <person name="Hu M."/>
            <person name="Wang Y."/>
            <person name="Chen M."/>
            <person name="Xu Y."/>
            <person name="Jin H."/>
            <person name="Xiao X."/>
            <person name="Hu G."/>
            <person name="Bao F."/>
            <person name="Hu Y."/>
            <person name="Wan P."/>
            <person name="Li L."/>
            <person name="Deng X."/>
            <person name="Kuang T."/>
            <person name="Xiang C."/>
            <person name="Zhu J.K."/>
            <person name="Oliver M.J."/>
            <person name="He Y."/>
        </authorList>
    </citation>
    <scope>NUCLEOTIDE SEQUENCE [LARGE SCALE GENOMIC DNA]</scope>
    <source>
        <strain evidence="3">cv. XS01</strain>
    </source>
</reference>
<dbReference type="AlphaFoldDB" id="A0A2Z7A3E1"/>
<feature type="compositionally biased region" description="Low complexity" evidence="1">
    <location>
        <begin position="175"/>
        <end position="189"/>
    </location>
</feature>
<evidence type="ECO:0000256" key="1">
    <source>
        <dbReference type="SAM" id="MobiDB-lite"/>
    </source>
</evidence>
<proteinExistence type="predicted"/>
<accession>A0A2Z7A3E1</accession>
<name>A0A2Z7A3E1_9LAMI</name>
<dbReference type="Proteomes" id="UP000250235">
    <property type="component" value="Unassembled WGS sequence"/>
</dbReference>
<gene>
    <name evidence="2" type="ORF">F511_02017</name>
</gene>